<proteinExistence type="predicted"/>
<evidence type="ECO:0000313" key="1">
    <source>
        <dbReference type="EMBL" id="JAS46028.1"/>
    </source>
</evidence>
<protein>
    <submittedName>
        <fullName evidence="1">Uncharacterized protein</fullName>
    </submittedName>
</protein>
<dbReference type="PANTHER" id="PTHR39960:SF1">
    <property type="entry name" value="LD34147P"/>
    <property type="match status" value="1"/>
</dbReference>
<feature type="non-terminal residue" evidence="1">
    <location>
        <position position="320"/>
    </location>
</feature>
<organism evidence="1">
    <name type="scientific">Cuerna arida</name>
    <dbReference type="NCBI Taxonomy" id="1464854"/>
    <lineage>
        <taxon>Eukaryota</taxon>
        <taxon>Metazoa</taxon>
        <taxon>Ecdysozoa</taxon>
        <taxon>Arthropoda</taxon>
        <taxon>Hexapoda</taxon>
        <taxon>Insecta</taxon>
        <taxon>Pterygota</taxon>
        <taxon>Neoptera</taxon>
        <taxon>Paraneoptera</taxon>
        <taxon>Hemiptera</taxon>
        <taxon>Auchenorrhyncha</taxon>
        <taxon>Membracoidea</taxon>
        <taxon>Cicadellidae</taxon>
        <taxon>Cicadellinae</taxon>
        <taxon>Proconiini</taxon>
        <taxon>Cuerna</taxon>
    </lineage>
</organism>
<gene>
    <name evidence="1" type="ORF">g.44557</name>
</gene>
<reference evidence="1" key="1">
    <citation type="submission" date="2015-11" db="EMBL/GenBank/DDBJ databases">
        <title>De novo transcriptome assembly of four potential Pierce s Disease insect vectors from Arizona vineyards.</title>
        <authorList>
            <person name="Tassone E.E."/>
        </authorList>
    </citation>
    <scope>NUCLEOTIDE SEQUENCE</scope>
</reference>
<feature type="non-terminal residue" evidence="1">
    <location>
        <position position="1"/>
    </location>
</feature>
<name>A0A1B6F6Z2_9HEMI</name>
<dbReference type="GO" id="GO:0005886">
    <property type="term" value="C:plasma membrane"/>
    <property type="evidence" value="ECO:0007669"/>
    <property type="project" value="TreeGrafter"/>
</dbReference>
<dbReference type="AlphaFoldDB" id="A0A1B6F6Z2"/>
<dbReference type="PANTHER" id="PTHR39960">
    <property type="entry name" value="LD34147P"/>
    <property type="match status" value="1"/>
</dbReference>
<dbReference type="EMBL" id="GECZ01023741">
    <property type="protein sequence ID" value="JAS46028.1"/>
    <property type="molecule type" value="Transcribed_RNA"/>
</dbReference>
<accession>A0A1B6F6Z2</accession>
<sequence>FLKELAERIDQKFSTLNSFKIDQNLAGLLTEVKEVKLLLVNSTLNQIKLTDRADSIFHETEMIQEKLLEIDNSNNKIFDEIRSVQKYSKKSMSYFTEIEGQMNTTLTKMSTVSANKCGDVSQNYEKLKNEVGILNNMEKVIMETADNVLDVKRRIEFGSHKMILELSELMNMQTLHLNESINNRFDGIESTILNNQSDALLNLTGKLETEMSQIWRQIGIMYQQVTASNNALDKLQEQTEVYVNGSAITMDSMKKKVGLITSQMSEVDSNLNFLLGRLSLVTQEFNKIKSGLGAALNDIRTSFVTVKKQVKDVGPGPHYV</sequence>